<comment type="similarity">
    <text evidence="1">Belongs to the PPC synthetase family.</text>
</comment>
<sequence length="399" mass="46764">MNLLDSWLDKLEIENSSRHNNRDFMEHRLNSWLNKILDHSTINKIVCITSGGTIVPLETNMVRYIDNFSTGLRGALSAEYFLRSNYAVLYFHRKGSLLPFLHRITNQQQNYHREKEEEQQQQQKCTKEVDSNNLINTNNNNSNGNQNNIGIFNWFMFNPQDNKLQLKENSLQFLSSIFNEYTMYGQYLFTLDFETIEDYLIGLRWIAKQLEAIHVNKNSTQKSIHLSFYLSAAVSDYYLNREYRPEHKIQTKSMLSTTTTAKSSDDYLDKSLSRIEDLHLSLQPVPKVMKLLTTLWSPSSYVISFKLETDHQLLLVKAKQSLEMYNPNVIVANLLQTRSKEVWLVFKQNNTQDITVEHINTENNTDEINKQQIISQEIESILIPRLIQLHEQTIDQTIK</sequence>
<dbReference type="GO" id="GO:0015937">
    <property type="term" value="P:coenzyme A biosynthetic process"/>
    <property type="evidence" value="ECO:0007669"/>
    <property type="project" value="UniProtKB-ARBA"/>
</dbReference>
<dbReference type="Proteomes" id="UP000050792">
    <property type="component" value="Unassembled WGS sequence"/>
</dbReference>
<evidence type="ECO:0000313" key="3">
    <source>
        <dbReference type="Proteomes" id="UP000050792"/>
    </source>
</evidence>
<proteinExistence type="inferred from homology"/>
<dbReference type="InterPro" id="IPR007085">
    <property type="entry name" value="DNA/pantothenate-metab_flavo_C"/>
</dbReference>
<evidence type="ECO:0000313" key="4">
    <source>
        <dbReference type="WBParaSite" id="SRDH1_55480.1"/>
    </source>
</evidence>
<keyword evidence="3" id="KW-1185">Reference proteome</keyword>
<accession>A0AA85FP33</accession>
<dbReference type="WBParaSite" id="SRDH1_55480.1">
    <property type="protein sequence ID" value="SRDH1_55480.1"/>
    <property type="gene ID" value="SRDH1_55480"/>
</dbReference>
<dbReference type="AlphaFoldDB" id="A0AA85FP33"/>
<dbReference type="PANTHER" id="PTHR12290">
    <property type="entry name" value="CORNICHON-RELATED"/>
    <property type="match status" value="1"/>
</dbReference>
<dbReference type="Gene3D" id="3.40.50.10300">
    <property type="entry name" value="CoaB-like"/>
    <property type="match status" value="1"/>
</dbReference>
<organism evidence="3 4">
    <name type="scientific">Schistosoma rodhaini</name>
    <dbReference type="NCBI Taxonomy" id="6188"/>
    <lineage>
        <taxon>Eukaryota</taxon>
        <taxon>Metazoa</taxon>
        <taxon>Spiralia</taxon>
        <taxon>Lophotrochozoa</taxon>
        <taxon>Platyhelminthes</taxon>
        <taxon>Trematoda</taxon>
        <taxon>Digenea</taxon>
        <taxon>Strigeidida</taxon>
        <taxon>Schistosomatoidea</taxon>
        <taxon>Schistosomatidae</taxon>
        <taxon>Schistosoma</taxon>
    </lineage>
</organism>
<dbReference type="GO" id="GO:0003824">
    <property type="term" value="F:catalytic activity"/>
    <property type="evidence" value="ECO:0007669"/>
    <property type="project" value="UniProtKB-ARBA"/>
</dbReference>
<feature type="domain" description="DNA/pantothenate metabolism flavoprotein C-terminal" evidence="2">
    <location>
        <begin position="275"/>
        <end position="376"/>
    </location>
</feature>
<dbReference type="InterPro" id="IPR035929">
    <property type="entry name" value="CoaB-like_sf"/>
</dbReference>
<reference evidence="4" key="2">
    <citation type="submission" date="2023-11" db="UniProtKB">
        <authorList>
            <consortium name="WormBaseParasite"/>
        </authorList>
    </citation>
    <scope>IDENTIFICATION</scope>
</reference>
<evidence type="ECO:0000259" key="2">
    <source>
        <dbReference type="Pfam" id="PF04127"/>
    </source>
</evidence>
<reference evidence="3" key="1">
    <citation type="submission" date="2022-06" db="EMBL/GenBank/DDBJ databases">
        <authorList>
            <person name="Berger JAMES D."/>
            <person name="Berger JAMES D."/>
        </authorList>
    </citation>
    <scope>NUCLEOTIDE SEQUENCE [LARGE SCALE GENOMIC DNA]</scope>
</reference>
<dbReference type="Pfam" id="PF04127">
    <property type="entry name" value="DFP"/>
    <property type="match status" value="1"/>
</dbReference>
<dbReference type="SUPFAM" id="SSF102645">
    <property type="entry name" value="CoaB-like"/>
    <property type="match status" value="1"/>
</dbReference>
<name>A0AA85FP33_9TREM</name>
<evidence type="ECO:0000256" key="1">
    <source>
        <dbReference type="ARBA" id="ARBA00005703"/>
    </source>
</evidence>
<protein>
    <submittedName>
        <fullName evidence="4">DFP domain-containing protein</fullName>
    </submittedName>
</protein>